<keyword evidence="3" id="KW-1185">Reference proteome</keyword>
<evidence type="ECO:0000259" key="1">
    <source>
        <dbReference type="Pfam" id="PF00561"/>
    </source>
</evidence>
<name>A0ABT9W0D0_9BACI</name>
<dbReference type="RefSeq" id="WP_307395146.1">
    <property type="nucleotide sequence ID" value="NZ_BAAADK010000047.1"/>
</dbReference>
<comment type="caution">
    <text evidence="2">The sequence shown here is derived from an EMBL/GenBank/DDBJ whole genome shotgun (WGS) entry which is preliminary data.</text>
</comment>
<accession>A0ABT9W0D0</accession>
<dbReference type="PRINTS" id="PR00111">
    <property type="entry name" value="ABHYDROLASE"/>
</dbReference>
<gene>
    <name evidence="2" type="ORF">J2S11_002636</name>
</gene>
<dbReference type="PANTHER" id="PTHR46438:SF11">
    <property type="entry name" value="LIPASE-RELATED"/>
    <property type="match status" value="1"/>
</dbReference>
<dbReference type="SUPFAM" id="SSF53474">
    <property type="entry name" value="alpha/beta-Hydrolases"/>
    <property type="match status" value="1"/>
</dbReference>
<evidence type="ECO:0000313" key="2">
    <source>
        <dbReference type="EMBL" id="MDQ0166720.1"/>
    </source>
</evidence>
<dbReference type="Gene3D" id="3.40.50.1820">
    <property type="entry name" value="alpha/beta hydrolase"/>
    <property type="match status" value="1"/>
</dbReference>
<dbReference type="EMBL" id="JAUSTY010000010">
    <property type="protein sequence ID" value="MDQ0166720.1"/>
    <property type="molecule type" value="Genomic_DNA"/>
</dbReference>
<evidence type="ECO:0000313" key="3">
    <source>
        <dbReference type="Proteomes" id="UP001235840"/>
    </source>
</evidence>
<dbReference type="PANTHER" id="PTHR46438">
    <property type="entry name" value="ALPHA/BETA-HYDROLASES SUPERFAMILY PROTEIN"/>
    <property type="match status" value="1"/>
</dbReference>
<dbReference type="Proteomes" id="UP001235840">
    <property type="component" value="Unassembled WGS sequence"/>
</dbReference>
<feature type="domain" description="AB hydrolase-1" evidence="1">
    <location>
        <begin position="26"/>
        <end position="124"/>
    </location>
</feature>
<dbReference type="InterPro" id="IPR000073">
    <property type="entry name" value="AB_hydrolase_1"/>
</dbReference>
<proteinExistence type="predicted"/>
<reference evidence="2 3" key="1">
    <citation type="submission" date="2023-07" db="EMBL/GenBank/DDBJ databases">
        <title>Genomic Encyclopedia of Type Strains, Phase IV (KMG-IV): sequencing the most valuable type-strain genomes for metagenomic binning, comparative biology and taxonomic classification.</title>
        <authorList>
            <person name="Goeker M."/>
        </authorList>
    </citation>
    <scope>NUCLEOTIDE SEQUENCE [LARGE SCALE GENOMIC DNA]</scope>
    <source>
        <strain evidence="2 3">DSM 12751</strain>
    </source>
</reference>
<organism evidence="2 3">
    <name type="scientific">Caldalkalibacillus horti</name>
    <dbReference type="NCBI Taxonomy" id="77523"/>
    <lineage>
        <taxon>Bacteria</taxon>
        <taxon>Bacillati</taxon>
        <taxon>Bacillota</taxon>
        <taxon>Bacilli</taxon>
        <taxon>Bacillales</taxon>
        <taxon>Bacillaceae</taxon>
        <taxon>Caldalkalibacillus</taxon>
    </lineage>
</organism>
<feature type="domain" description="AB hydrolase-1" evidence="1">
    <location>
        <begin position="218"/>
        <end position="281"/>
    </location>
</feature>
<dbReference type="Pfam" id="PF00561">
    <property type="entry name" value="Abhydrolase_1"/>
    <property type="match status" value="2"/>
</dbReference>
<dbReference type="InterPro" id="IPR029058">
    <property type="entry name" value="AB_hydrolase_fold"/>
</dbReference>
<sequence>MGHKKRLRLDNGETIAYQEKGHGDKVIIFIHGNMCSSDHFSSLLGGINQEKYTCYALDLRGFGDSTYHTPIESVSDLAKDVYAFINKMQLNKVSLVGWSAGGPVCLQLCVDHPNVVKEIILLSSVGLKGDPLLRKNKNGEITEGYYTSKEEMALDPEVFIPAQAIQKNDFQTISSMWNVGIYTNQKPSPTKNETLVNETLKQRNLVDVYWALAHFNLSMEHNGYIHGNGYIKQIVVPVLSFWGEQDPIVKLKAVQDTVHFLPNASLRILKECGHCPLIDSPDEIIKGMEEIIS</sequence>
<protein>
    <submittedName>
        <fullName evidence="2">Pimeloyl-ACP methyl ester carboxylesterase</fullName>
    </submittedName>
</protein>